<gene>
    <name evidence="2" type="ORF">KHX13_09340</name>
</gene>
<name>A0A943I6B6_9FIRM</name>
<proteinExistence type="predicted"/>
<dbReference type="PANTHER" id="PTHR43798:SF33">
    <property type="entry name" value="HYDROLASE, PUTATIVE (AFU_ORTHOLOGUE AFUA_2G14860)-RELATED"/>
    <property type="match status" value="1"/>
</dbReference>
<comment type="caution">
    <text evidence="2">The sequence shown here is derived from an EMBL/GenBank/DDBJ whole genome shotgun (WGS) entry which is preliminary data.</text>
</comment>
<dbReference type="InterPro" id="IPR029058">
    <property type="entry name" value="AB_hydrolase_fold"/>
</dbReference>
<dbReference type="SUPFAM" id="SSF53474">
    <property type="entry name" value="alpha/beta-Hydrolases"/>
    <property type="match status" value="1"/>
</dbReference>
<sequence length="273" mass="31918">MKKGYFETSDGAFLYYEDSEVGDTAIVLVPGHMCTTRFYEKNIPELMKEYRVVTFDCRGHGNSSKVLQKNNISGLADDINELLSFLDLKKVLLVGWSLAGSVVMTYAHKYHENRLIGIGLLDSCLFPFSPDEWNSYNSRNYNMDDWTAKYRIWYTDPETYLDNFCNRMRNELSADELNMVRNEIRKMPPWIGFALHSDWCHRDCTPFLKESTVPFIIFSGTSKGHTPSLGRYYETQIRTYCEHHIFENAGHMLFWSHAEKFNQLIQSFIKRIS</sequence>
<dbReference type="GO" id="GO:0016787">
    <property type="term" value="F:hydrolase activity"/>
    <property type="evidence" value="ECO:0007669"/>
    <property type="project" value="UniProtKB-KW"/>
</dbReference>
<evidence type="ECO:0000313" key="3">
    <source>
        <dbReference type="Proteomes" id="UP000754226"/>
    </source>
</evidence>
<dbReference type="EMBL" id="JAGZCZ010000013">
    <property type="protein sequence ID" value="MBS5520493.1"/>
    <property type="molecule type" value="Genomic_DNA"/>
</dbReference>
<dbReference type="InterPro" id="IPR050266">
    <property type="entry name" value="AB_hydrolase_sf"/>
</dbReference>
<evidence type="ECO:0000259" key="1">
    <source>
        <dbReference type="Pfam" id="PF12697"/>
    </source>
</evidence>
<dbReference type="PANTHER" id="PTHR43798">
    <property type="entry name" value="MONOACYLGLYCEROL LIPASE"/>
    <property type="match status" value="1"/>
</dbReference>
<evidence type="ECO:0000313" key="2">
    <source>
        <dbReference type="EMBL" id="MBS5520493.1"/>
    </source>
</evidence>
<dbReference type="InterPro" id="IPR000073">
    <property type="entry name" value="AB_hydrolase_1"/>
</dbReference>
<dbReference type="AlphaFoldDB" id="A0A943I6B6"/>
<dbReference type="Proteomes" id="UP000754226">
    <property type="component" value="Unassembled WGS sequence"/>
</dbReference>
<dbReference type="Gene3D" id="3.40.50.1820">
    <property type="entry name" value="alpha/beta hydrolase"/>
    <property type="match status" value="1"/>
</dbReference>
<accession>A0A943I6B6</accession>
<feature type="domain" description="AB hydrolase-1" evidence="1">
    <location>
        <begin position="26"/>
        <end position="263"/>
    </location>
</feature>
<dbReference type="GO" id="GO:0016020">
    <property type="term" value="C:membrane"/>
    <property type="evidence" value="ECO:0007669"/>
    <property type="project" value="TreeGrafter"/>
</dbReference>
<keyword evidence="2" id="KW-0378">Hydrolase</keyword>
<protein>
    <submittedName>
        <fullName evidence="2">Alpha/beta hydrolase</fullName>
    </submittedName>
</protein>
<organism evidence="2 3">
    <name type="scientific">Acidaminococcus intestini</name>
    <dbReference type="NCBI Taxonomy" id="187327"/>
    <lineage>
        <taxon>Bacteria</taxon>
        <taxon>Bacillati</taxon>
        <taxon>Bacillota</taxon>
        <taxon>Negativicutes</taxon>
        <taxon>Acidaminococcales</taxon>
        <taxon>Acidaminococcaceae</taxon>
        <taxon>Acidaminococcus</taxon>
    </lineage>
</organism>
<dbReference type="Pfam" id="PF12697">
    <property type="entry name" value="Abhydrolase_6"/>
    <property type="match status" value="1"/>
</dbReference>
<reference evidence="2" key="1">
    <citation type="submission" date="2021-02" db="EMBL/GenBank/DDBJ databases">
        <title>Infant gut strain persistence is associated with maternal origin, phylogeny, and functional potential including surface adhesion and iron acquisition.</title>
        <authorList>
            <person name="Lou Y.C."/>
        </authorList>
    </citation>
    <scope>NUCLEOTIDE SEQUENCE</scope>
    <source>
        <strain evidence="2">L3_106_000M1_dasL3_106_000M1_concoct_15</strain>
    </source>
</reference>